<evidence type="ECO:0000313" key="1">
    <source>
        <dbReference type="EMBL" id="CAJ2629054.1"/>
    </source>
</evidence>
<sequence>METMCLKTGIVPSISIGGSLETRATPTTVSAVARSTGDKQPSSQKSLFSRFSFRYPLESLWSRGGSGNRTFSGLSLDDAVLADNNGEMKSVDGDDRQRENWVLKILHVKSVWKGERGNQRDEEETSNDQNNDDDGEVCDTCIVDDDEKEDEFEIDRDSFSKMLRRVSLGEARLYAQMSHLGSLAYSIPNIKPGKLLKHYGLRFVTSSLEKKELAAKSEKNSQEVEVKEKSEKDHQEVEVKEKQVETKEPNNGGYRISAATAYNIAASAASYLHTQTRSILPFKSSNAAAGEENNESLNMMNTEVASLMATTDSVTAVVAAKEEVKQAVADDLNSTRSSPCEWFICDDNQSGTRFFVIQGSESLASWQANLLFEPVKFEGLDVLVHRGIYEAAKGIYLQMLPEVQAHLKSRGSRATFRFTGHSLGGSLALLVNLMLFIREDVPISSLLPVITFGSPSIMCGGDTLLDKLGLPRSHVQAIMMHRDIVPRAFSCNYPDHVAKILKAINANFRNHPCLNNQKLLYTPMGELLILQPDEKFSPSHDLLPQGSGLYLLCCPLSEPNDIDKKLRAAQLMFLNTPHPLEILSDRSAYGSGGNIQRDHDMSSYLKTVRSVIRQELNQIRKSMREKRRKVWWPLVLPRRVDTNIVVGKSVIAVNIGQRQSPFTGMMKTGKESLKRFSRLVASQHMHLFVLLFFPARMLLLGAYSLISVR</sequence>
<dbReference type="Proteomes" id="UP001177021">
    <property type="component" value="Unassembled WGS sequence"/>
</dbReference>
<protein>
    <submittedName>
        <fullName evidence="1">Uncharacterized protein</fullName>
    </submittedName>
</protein>
<reference evidence="1" key="1">
    <citation type="submission" date="2023-10" db="EMBL/GenBank/DDBJ databases">
        <authorList>
            <person name="Rodriguez Cubillos JULIANA M."/>
            <person name="De Vega J."/>
        </authorList>
    </citation>
    <scope>NUCLEOTIDE SEQUENCE</scope>
</reference>
<organism evidence="1 2">
    <name type="scientific">Trifolium pratense</name>
    <name type="common">Red clover</name>
    <dbReference type="NCBI Taxonomy" id="57577"/>
    <lineage>
        <taxon>Eukaryota</taxon>
        <taxon>Viridiplantae</taxon>
        <taxon>Streptophyta</taxon>
        <taxon>Embryophyta</taxon>
        <taxon>Tracheophyta</taxon>
        <taxon>Spermatophyta</taxon>
        <taxon>Magnoliopsida</taxon>
        <taxon>eudicotyledons</taxon>
        <taxon>Gunneridae</taxon>
        <taxon>Pentapetalae</taxon>
        <taxon>rosids</taxon>
        <taxon>fabids</taxon>
        <taxon>Fabales</taxon>
        <taxon>Fabaceae</taxon>
        <taxon>Papilionoideae</taxon>
        <taxon>50 kb inversion clade</taxon>
        <taxon>NPAAA clade</taxon>
        <taxon>Hologalegina</taxon>
        <taxon>IRL clade</taxon>
        <taxon>Trifolieae</taxon>
        <taxon>Trifolium</taxon>
    </lineage>
</organism>
<accession>A0ACB0IA08</accession>
<name>A0ACB0IA08_TRIPR</name>
<gene>
    <name evidence="1" type="ORF">MILVUS5_LOCUS1130</name>
</gene>
<comment type="caution">
    <text evidence="1">The sequence shown here is derived from an EMBL/GenBank/DDBJ whole genome shotgun (WGS) entry which is preliminary data.</text>
</comment>
<keyword evidence="2" id="KW-1185">Reference proteome</keyword>
<evidence type="ECO:0000313" key="2">
    <source>
        <dbReference type="Proteomes" id="UP001177021"/>
    </source>
</evidence>
<proteinExistence type="predicted"/>
<dbReference type="EMBL" id="CASHSV030000001">
    <property type="protein sequence ID" value="CAJ2629054.1"/>
    <property type="molecule type" value="Genomic_DNA"/>
</dbReference>